<dbReference type="SUPFAM" id="SSF140453">
    <property type="entry name" value="EsxAB dimer-like"/>
    <property type="match status" value="1"/>
</dbReference>
<dbReference type="InterPro" id="IPR036689">
    <property type="entry name" value="ESAT-6-like_sf"/>
</dbReference>
<feature type="coiled-coil region" evidence="1">
    <location>
        <begin position="61"/>
        <end position="92"/>
    </location>
</feature>
<protein>
    <recommendedName>
        <fullName evidence="4">WXG100 family type VII secretion target</fullName>
    </recommendedName>
</protein>
<reference evidence="2 3" key="1">
    <citation type="journal article" date="2019" name="Int. J. Syst. Evol. Microbiol.">
        <title>The Global Catalogue of Microorganisms (GCM) 10K type strain sequencing project: providing services to taxonomists for standard genome sequencing and annotation.</title>
        <authorList>
            <consortium name="The Broad Institute Genomics Platform"/>
            <consortium name="The Broad Institute Genome Sequencing Center for Infectious Disease"/>
            <person name="Wu L."/>
            <person name="Ma J."/>
        </authorList>
    </citation>
    <scope>NUCLEOTIDE SEQUENCE [LARGE SCALE GENOMIC DNA]</scope>
    <source>
        <strain evidence="2 3">JCM 9383</strain>
    </source>
</reference>
<gene>
    <name evidence="2" type="ORF">GCM10010470_21370</name>
</gene>
<evidence type="ECO:0008006" key="4">
    <source>
        <dbReference type="Google" id="ProtNLM"/>
    </source>
</evidence>
<name>A0ABN3VAH7_9PSEU</name>
<evidence type="ECO:0000313" key="3">
    <source>
        <dbReference type="Proteomes" id="UP001500979"/>
    </source>
</evidence>
<dbReference type="Proteomes" id="UP001500979">
    <property type="component" value="Unassembled WGS sequence"/>
</dbReference>
<dbReference type="RefSeq" id="WP_344679411.1">
    <property type="nucleotide sequence ID" value="NZ_BAAAUX010000011.1"/>
</dbReference>
<evidence type="ECO:0000313" key="2">
    <source>
        <dbReference type="EMBL" id="GAA2786753.1"/>
    </source>
</evidence>
<comment type="caution">
    <text evidence="2">The sequence shown here is derived from an EMBL/GenBank/DDBJ whole genome shotgun (WGS) entry which is preliminary data.</text>
</comment>
<proteinExistence type="predicted"/>
<organism evidence="2 3">
    <name type="scientific">Saccharopolyspora taberi</name>
    <dbReference type="NCBI Taxonomy" id="60895"/>
    <lineage>
        <taxon>Bacteria</taxon>
        <taxon>Bacillati</taxon>
        <taxon>Actinomycetota</taxon>
        <taxon>Actinomycetes</taxon>
        <taxon>Pseudonocardiales</taxon>
        <taxon>Pseudonocardiaceae</taxon>
        <taxon>Saccharopolyspora</taxon>
    </lineage>
</organism>
<sequence>MADGMQVNPDALRSRSPKFAAASEKLAKAFEDLKKVQDAEGKCWGSDEAGNKFDEEYTKALEDVEKGRKFLVDNLKATKDELDQVANQWEADDKGSAENLNAAGGNL</sequence>
<accession>A0ABN3VAH7</accession>
<keyword evidence="1" id="KW-0175">Coiled coil</keyword>
<keyword evidence="3" id="KW-1185">Reference proteome</keyword>
<dbReference type="Pfam" id="PF06013">
    <property type="entry name" value="WXG100"/>
    <property type="match status" value="1"/>
</dbReference>
<dbReference type="Gene3D" id="1.10.287.1060">
    <property type="entry name" value="ESAT-6-like"/>
    <property type="match status" value="1"/>
</dbReference>
<evidence type="ECO:0000256" key="1">
    <source>
        <dbReference type="SAM" id="Coils"/>
    </source>
</evidence>
<dbReference type="InterPro" id="IPR010310">
    <property type="entry name" value="T7SS_ESAT-6-like"/>
</dbReference>
<dbReference type="EMBL" id="BAAAUX010000011">
    <property type="protein sequence ID" value="GAA2786753.1"/>
    <property type="molecule type" value="Genomic_DNA"/>
</dbReference>